<evidence type="ECO:0000313" key="2">
    <source>
        <dbReference type="Proteomes" id="UP000324800"/>
    </source>
</evidence>
<comment type="caution">
    <text evidence="1">The sequence shown here is derived from an EMBL/GenBank/DDBJ whole genome shotgun (WGS) entry which is preliminary data.</text>
</comment>
<dbReference type="EMBL" id="SNRW01004433">
    <property type="protein sequence ID" value="KAA6387298.1"/>
    <property type="molecule type" value="Genomic_DNA"/>
</dbReference>
<reference evidence="1 2" key="1">
    <citation type="submission" date="2019-03" db="EMBL/GenBank/DDBJ databases">
        <title>Single cell metagenomics reveals metabolic interactions within the superorganism composed of flagellate Streblomastix strix and complex community of Bacteroidetes bacteria on its surface.</title>
        <authorList>
            <person name="Treitli S.C."/>
            <person name="Kolisko M."/>
            <person name="Husnik F."/>
            <person name="Keeling P."/>
            <person name="Hampl V."/>
        </authorList>
    </citation>
    <scope>NUCLEOTIDE SEQUENCE [LARGE SCALE GENOMIC DNA]</scope>
    <source>
        <strain evidence="1">ST1C</strain>
    </source>
</reference>
<proteinExistence type="predicted"/>
<dbReference type="SUPFAM" id="SSF49899">
    <property type="entry name" value="Concanavalin A-like lectins/glucanases"/>
    <property type="match status" value="1"/>
</dbReference>
<dbReference type="InterPro" id="IPR013320">
    <property type="entry name" value="ConA-like_dom_sf"/>
</dbReference>
<organism evidence="1 2">
    <name type="scientific">Streblomastix strix</name>
    <dbReference type="NCBI Taxonomy" id="222440"/>
    <lineage>
        <taxon>Eukaryota</taxon>
        <taxon>Metamonada</taxon>
        <taxon>Preaxostyla</taxon>
        <taxon>Oxymonadida</taxon>
        <taxon>Streblomastigidae</taxon>
        <taxon>Streblomastix</taxon>
    </lineage>
</organism>
<dbReference type="InterPro" id="IPR043136">
    <property type="entry name" value="B30.2/SPRY_sf"/>
</dbReference>
<dbReference type="OrthoDB" id="2329056at2759"/>
<protein>
    <recommendedName>
        <fullName evidence="3">B30.2/SPRY domain-containing protein</fullName>
    </recommendedName>
</protein>
<dbReference type="AlphaFoldDB" id="A0A5J4VXK3"/>
<accession>A0A5J4VXK3</accession>
<gene>
    <name evidence="1" type="ORF">EZS28_017174</name>
</gene>
<name>A0A5J4VXK3_9EUKA</name>
<evidence type="ECO:0008006" key="3">
    <source>
        <dbReference type="Google" id="ProtNLM"/>
    </source>
</evidence>
<dbReference type="Gene3D" id="2.60.120.920">
    <property type="match status" value="1"/>
</dbReference>
<evidence type="ECO:0000313" key="1">
    <source>
        <dbReference type="EMBL" id="KAA6387298.1"/>
    </source>
</evidence>
<sequence length="260" mass="29572">MGQEHSKTEFPQDYNIIGGLIGLGPDILLELLFSMDNLPDIQKFIGVNKKTFHLKDHPGFQQIIVNSQCIDQVSELENSDLTGKSVELVRVDGLLRTAIGLIFERFSISLNKIMKVGIHSMSCIIEQRDNYLGYISGSIGVCKAGYKITYPCWPRIYPHYQSMVQYDGVDGLVRFKGNETKGNAKFSVGQILTMELNMDAGTLHFFVDGKQQRVFVCGINEPVKFYFHLYDRHVPFTITSLKEIRLPTTKTLRLEKAIEW</sequence>
<dbReference type="Proteomes" id="UP000324800">
    <property type="component" value="Unassembled WGS sequence"/>
</dbReference>